<evidence type="ECO:0000313" key="2">
    <source>
        <dbReference type="EMBL" id="GCC34589.1"/>
    </source>
</evidence>
<dbReference type="AlphaFoldDB" id="A0A401SW08"/>
<sequence length="80" mass="8993">MNGLAIPTEFLSRHNSDGLFTFVDHRCITVIGYQPQELLGKDIVEFCHPEDQSHVRDSFQQVFTALNDTAAGSDNFSCIF</sequence>
<keyword evidence="3" id="KW-1185">Reference proteome</keyword>
<dbReference type="EMBL" id="BEZZ01000612">
    <property type="protein sequence ID" value="GCC34589.1"/>
    <property type="molecule type" value="Genomic_DNA"/>
</dbReference>
<dbReference type="InterPro" id="IPR035965">
    <property type="entry name" value="PAS-like_dom_sf"/>
</dbReference>
<dbReference type="PROSITE" id="PS50112">
    <property type="entry name" value="PAS"/>
    <property type="match status" value="1"/>
</dbReference>
<dbReference type="CDD" id="cd00130">
    <property type="entry name" value="PAS"/>
    <property type="match status" value="1"/>
</dbReference>
<dbReference type="NCBIfam" id="TIGR00229">
    <property type="entry name" value="sensory_box"/>
    <property type="match status" value="1"/>
</dbReference>
<dbReference type="InterPro" id="IPR000014">
    <property type="entry name" value="PAS"/>
</dbReference>
<protein>
    <recommendedName>
        <fullName evidence="1">PAS domain-containing protein</fullName>
    </recommendedName>
</protein>
<proteinExistence type="predicted"/>
<reference evidence="2 3" key="1">
    <citation type="journal article" date="2018" name="Nat. Ecol. Evol.">
        <title>Shark genomes provide insights into elasmobranch evolution and the origin of vertebrates.</title>
        <authorList>
            <person name="Hara Y"/>
            <person name="Yamaguchi K"/>
            <person name="Onimaru K"/>
            <person name="Kadota M"/>
            <person name="Koyanagi M"/>
            <person name="Keeley SD"/>
            <person name="Tatsumi K"/>
            <person name="Tanaka K"/>
            <person name="Motone F"/>
            <person name="Kageyama Y"/>
            <person name="Nozu R"/>
            <person name="Adachi N"/>
            <person name="Nishimura O"/>
            <person name="Nakagawa R"/>
            <person name="Tanegashima C"/>
            <person name="Kiyatake I"/>
            <person name="Matsumoto R"/>
            <person name="Murakumo K"/>
            <person name="Nishida K"/>
            <person name="Terakita A"/>
            <person name="Kuratani S"/>
            <person name="Sato K"/>
            <person name="Hyodo S Kuraku.S."/>
        </authorList>
    </citation>
    <scope>NUCLEOTIDE SEQUENCE [LARGE SCALE GENOMIC DNA]</scope>
</reference>
<dbReference type="PANTHER" id="PTHR23042">
    <property type="entry name" value="CIRCADIAN PROTEIN CLOCK/ARNT/BMAL/PAS"/>
    <property type="match status" value="1"/>
</dbReference>
<name>A0A401SW08_CHIPU</name>
<gene>
    <name evidence="2" type="ORF">chiPu_0013064</name>
</gene>
<dbReference type="InterPro" id="IPR050933">
    <property type="entry name" value="Circadian_TF"/>
</dbReference>
<dbReference type="SUPFAM" id="SSF55785">
    <property type="entry name" value="PYP-like sensor domain (PAS domain)"/>
    <property type="match status" value="1"/>
</dbReference>
<dbReference type="Pfam" id="PF08447">
    <property type="entry name" value="PAS_3"/>
    <property type="match status" value="1"/>
</dbReference>
<evidence type="ECO:0000313" key="3">
    <source>
        <dbReference type="Proteomes" id="UP000287033"/>
    </source>
</evidence>
<dbReference type="OrthoDB" id="71302at2759"/>
<dbReference type="STRING" id="137246.A0A401SW08"/>
<dbReference type="Gene3D" id="3.30.450.20">
    <property type="entry name" value="PAS domain"/>
    <property type="match status" value="1"/>
</dbReference>
<comment type="caution">
    <text evidence="2">The sequence shown here is derived from an EMBL/GenBank/DDBJ whole genome shotgun (WGS) entry which is preliminary data.</text>
</comment>
<accession>A0A401SW08</accession>
<dbReference type="SMART" id="SM00091">
    <property type="entry name" value="PAS"/>
    <property type="match status" value="1"/>
</dbReference>
<feature type="domain" description="PAS" evidence="1">
    <location>
        <begin position="15"/>
        <end position="66"/>
    </location>
</feature>
<dbReference type="InterPro" id="IPR013655">
    <property type="entry name" value="PAS_fold_3"/>
</dbReference>
<dbReference type="Proteomes" id="UP000287033">
    <property type="component" value="Unassembled WGS sequence"/>
</dbReference>
<organism evidence="2 3">
    <name type="scientific">Chiloscyllium punctatum</name>
    <name type="common">Brownbanded bambooshark</name>
    <name type="synonym">Hemiscyllium punctatum</name>
    <dbReference type="NCBI Taxonomy" id="137246"/>
    <lineage>
        <taxon>Eukaryota</taxon>
        <taxon>Metazoa</taxon>
        <taxon>Chordata</taxon>
        <taxon>Craniata</taxon>
        <taxon>Vertebrata</taxon>
        <taxon>Chondrichthyes</taxon>
        <taxon>Elasmobranchii</taxon>
        <taxon>Galeomorphii</taxon>
        <taxon>Galeoidea</taxon>
        <taxon>Orectolobiformes</taxon>
        <taxon>Hemiscylliidae</taxon>
        <taxon>Chiloscyllium</taxon>
    </lineage>
</organism>
<evidence type="ECO:0000259" key="1">
    <source>
        <dbReference type="PROSITE" id="PS50112"/>
    </source>
</evidence>